<proteinExistence type="predicted"/>
<evidence type="ECO:0000313" key="5">
    <source>
        <dbReference type="Proteomes" id="UP000821853"/>
    </source>
</evidence>
<dbReference type="Pfam" id="PF13359">
    <property type="entry name" value="DDE_Tnp_4"/>
    <property type="match status" value="1"/>
</dbReference>
<dbReference type="InterPro" id="IPR027806">
    <property type="entry name" value="HARBI1_dom"/>
</dbReference>
<gene>
    <name evidence="4" type="ORF">HPB48_026979</name>
</gene>
<protein>
    <recommendedName>
        <fullName evidence="3">DDE Tnp4 domain-containing protein</fullName>
    </recommendedName>
</protein>
<dbReference type="PANTHER" id="PTHR23080:SF143">
    <property type="entry name" value="SI:DKEY-56D12.4"/>
    <property type="match status" value="1"/>
</dbReference>
<comment type="caution">
    <text evidence="4">The sequence shown here is derived from an EMBL/GenBank/DDBJ whole genome shotgun (WGS) entry which is preliminary data.</text>
</comment>
<feature type="domain" description="DDE Tnp4" evidence="3">
    <location>
        <begin position="3"/>
        <end position="73"/>
    </location>
</feature>
<evidence type="ECO:0000259" key="3">
    <source>
        <dbReference type="Pfam" id="PF13359"/>
    </source>
</evidence>
<keyword evidence="5" id="KW-1185">Reference proteome</keyword>
<sequence>MTEMVMADNGFRIEDLLEKNGTKLNLPPFLKGVTLSPEEVKSTKEIAALRIHVERRIQRIKVFDICDRPIPLPLAPYPRVGKGAKRQPLEIITKTETFGDQCIGT</sequence>
<dbReference type="GO" id="GO:0046872">
    <property type="term" value="F:metal ion binding"/>
    <property type="evidence" value="ECO:0007669"/>
    <property type="project" value="UniProtKB-KW"/>
</dbReference>
<organism evidence="4 5">
    <name type="scientific">Haemaphysalis longicornis</name>
    <name type="common">Bush tick</name>
    <dbReference type="NCBI Taxonomy" id="44386"/>
    <lineage>
        <taxon>Eukaryota</taxon>
        <taxon>Metazoa</taxon>
        <taxon>Ecdysozoa</taxon>
        <taxon>Arthropoda</taxon>
        <taxon>Chelicerata</taxon>
        <taxon>Arachnida</taxon>
        <taxon>Acari</taxon>
        <taxon>Parasitiformes</taxon>
        <taxon>Ixodida</taxon>
        <taxon>Ixodoidea</taxon>
        <taxon>Ixodidae</taxon>
        <taxon>Haemaphysalinae</taxon>
        <taxon>Haemaphysalis</taxon>
    </lineage>
</organism>
<evidence type="ECO:0000256" key="2">
    <source>
        <dbReference type="ARBA" id="ARBA00022723"/>
    </source>
</evidence>
<dbReference type="VEuPathDB" id="VectorBase:HLOH_055532"/>
<dbReference type="OMA" id="HIFKNEM"/>
<accession>A0A9J6HC43</accession>
<dbReference type="PANTHER" id="PTHR23080">
    <property type="entry name" value="THAP DOMAIN PROTEIN"/>
    <property type="match status" value="1"/>
</dbReference>
<comment type="cofactor">
    <cofactor evidence="1">
        <name>a divalent metal cation</name>
        <dbReference type="ChEBI" id="CHEBI:60240"/>
    </cofactor>
</comment>
<keyword evidence="2" id="KW-0479">Metal-binding</keyword>
<dbReference type="EMBL" id="JABSTR010003539">
    <property type="protein sequence ID" value="KAH9384948.1"/>
    <property type="molecule type" value="Genomic_DNA"/>
</dbReference>
<evidence type="ECO:0000313" key="4">
    <source>
        <dbReference type="EMBL" id="KAH9384948.1"/>
    </source>
</evidence>
<dbReference type="AlphaFoldDB" id="A0A9J6HC43"/>
<reference evidence="4 5" key="1">
    <citation type="journal article" date="2020" name="Cell">
        <title>Large-Scale Comparative Analyses of Tick Genomes Elucidate Their Genetic Diversity and Vector Capacities.</title>
        <authorList>
            <consortium name="Tick Genome and Microbiome Consortium (TIGMIC)"/>
            <person name="Jia N."/>
            <person name="Wang J."/>
            <person name="Shi W."/>
            <person name="Du L."/>
            <person name="Sun Y."/>
            <person name="Zhan W."/>
            <person name="Jiang J.F."/>
            <person name="Wang Q."/>
            <person name="Zhang B."/>
            <person name="Ji P."/>
            <person name="Bell-Sakyi L."/>
            <person name="Cui X.M."/>
            <person name="Yuan T.T."/>
            <person name="Jiang B.G."/>
            <person name="Yang W.F."/>
            <person name="Lam T.T."/>
            <person name="Chang Q.C."/>
            <person name="Ding S.J."/>
            <person name="Wang X.J."/>
            <person name="Zhu J.G."/>
            <person name="Ruan X.D."/>
            <person name="Zhao L."/>
            <person name="Wei J.T."/>
            <person name="Ye R.Z."/>
            <person name="Que T.C."/>
            <person name="Du C.H."/>
            <person name="Zhou Y.H."/>
            <person name="Cheng J.X."/>
            <person name="Dai P.F."/>
            <person name="Guo W.B."/>
            <person name="Han X.H."/>
            <person name="Huang E.J."/>
            <person name="Li L.F."/>
            <person name="Wei W."/>
            <person name="Gao Y.C."/>
            <person name="Liu J.Z."/>
            <person name="Shao H.Z."/>
            <person name="Wang X."/>
            <person name="Wang C.C."/>
            <person name="Yang T.C."/>
            <person name="Huo Q.B."/>
            <person name="Li W."/>
            <person name="Chen H.Y."/>
            <person name="Chen S.E."/>
            <person name="Zhou L.G."/>
            <person name="Ni X.B."/>
            <person name="Tian J.H."/>
            <person name="Sheng Y."/>
            <person name="Liu T."/>
            <person name="Pan Y.S."/>
            <person name="Xia L.Y."/>
            <person name="Li J."/>
            <person name="Zhao F."/>
            <person name="Cao W.C."/>
        </authorList>
    </citation>
    <scope>NUCLEOTIDE SEQUENCE [LARGE SCALE GENOMIC DNA]</scope>
    <source>
        <strain evidence="4">HaeL-2018</strain>
    </source>
</reference>
<name>A0A9J6HC43_HAELO</name>
<dbReference type="OrthoDB" id="7331812at2759"/>
<dbReference type="Proteomes" id="UP000821853">
    <property type="component" value="Unassembled WGS sequence"/>
</dbReference>
<evidence type="ECO:0000256" key="1">
    <source>
        <dbReference type="ARBA" id="ARBA00001968"/>
    </source>
</evidence>